<name>A0A834D3D2_JUGRE</name>
<evidence type="ECO:0000313" key="2">
    <source>
        <dbReference type="Proteomes" id="UP000619265"/>
    </source>
</evidence>
<comment type="caution">
    <text evidence="1">The sequence shown here is derived from an EMBL/GenBank/DDBJ whole genome shotgun (WGS) entry which is preliminary data.</text>
</comment>
<sequence>MDQTLCFNRSVLCISQWQVMWIFSDFEGFETRGPIMPFSFCHRYGGIESNGEGCMKGGFIADFLVGNNSNGVTSISHLLFADDTLIFCDADCGQIQALRAVLLCFETVLGLKMNLGKSELELVGDMRNINFLANLLGCIDLPMKYLGLPLGASFKAKSIWDGVVEKIEKRLSGWKRIYLSKEGRLTLIKSTLSNLPTYYLSLFPLPVGVANRMEKLFRAFLWGGMGEENKFHLVNWQRVCCPFVNGGLGMRNLSIFNKTSVGKWLWRYQMKENSLWREVIDQKYGSEFFGGWGGGDGTLKRVGGRMVLAYVNSLERG</sequence>
<dbReference type="Proteomes" id="UP000619265">
    <property type="component" value="Unassembled WGS sequence"/>
</dbReference>
<accession>A0A834D3D2</accession>
<reference evidence="1" key="2">
    <citation type="submission" date="2020-03" db="EMBL/GenBank/DDBJ databases">
        <title>Walnut 2.0.</title>
        <authorList>
            <person name="Marrano A."/>
            <person name="Britton M."/>
            <person name="Zimin A.V."/>
            <person name="Zaini P.A."/>
            <person name="Workman R."/>
            <person name="Puiu D."/>
            <person name="Bianco L."/>
            <person name="Allen B.J."/>
            <person name="Troggio M."/>
            <person name="Leslie C.A."/>
            <person name="Timp W."/>
            <person name="Dendekar A."/>
            <person name="Salzberg S.L."/>
            <person name="Neale D.B."/>
        </authorList>
    </citation>
    <scope>NUCLEOTIDE SEQUENCE</scope>
    <source>
        <tissue evidence="1">Leaves</tissue>
    </source>
</reference>
<dbReference type="PANTHER" id="PTHR33116:SF78">
    <property type="entry name" value="OS12G0587133 PROTEIN"/>
    <property type="match status" value="1"/>
</dbReference>
<reference evidence="1" key="1">
    <citation type="submission" date="2015-10" db="EMBL/GenBank/DDBJ databases">
        <authorList>
            <person name="Martinez-Garcia P.J."/>
            <person name="Crepeau M.W."/>
            <person name="Puiu D."/>
            <person name="Gonzalez-Ibeas D."/>
            <person name="Whalen J."/>
            <person name="Stevens K."/>
            <person name="Paul R."/>
            <person name="Butterfield T."/>
            <person name="Britton M."/>
            <person name="Reagan R."/>
            <person name="Chakraborty S."/>
            <person name="Walawage S.L."/>
            <person name="Vasquez-Gross H.A."/>
            <person name="Cardeno C."/>
            <person name="Famula R."/>
            <person name="Pratt K."/>
            <person name="Kuruganti S."/>
            <person name="Aradhya M.K."/>
            <person name="Leslie C.A."/>
            <person name="Dandekar A.M."/>
            <person name="Salzberg S.L."/>
            <person name="Wegrzyn J.L."/>
            <person name="Langley C.H."/>
            <person name="Neale D.B."/>
        </authorList>
    </citation>
    <scope>NUCLEOTIDE SEQUENCE</scope>
    <source>
        <tissue evidence="1">Leaves</tissue>
    </source>
</reference>
<dbReference type="Gramene" id="Jr04_20670_p1">
    <property type="protein sequence ID" value="cds.Jr04_20670_p1"/>
    <property type="gene ID" value="Jr04_20670"/>
</dbReference>
<dbReference type="AlphaFoldDB" id="A0A834D3D2"/>
<feature type="non-terminal residue" evidence="1">
    <location>
        <position position="317"/>
    </location>
</feature>
<gene>
    <name evidence="1" type="ORF">F2P56_010075</name>
</gene>
<dbReference type="PANTHER" id="PTHR33116">
    <property type="entry name" value="REVERSE TRANSCRIPTASE ZINC-BINDING DOMAIN-CONTAINING PROTEIN-RELATED-RELATED"/>
    <property type="match status" value="1"/>
</dbReference>
<organism evidence="1 2">
    <name type="scientific">Juglans regia</name>
    <name type="common">English walnut</name>
    <dbReference type="NCBI Taxonomy" id="51240"/>
    <lineage>
        <taxon>Eukaryota</taxon>
        <taxon>Viridiplantae</taxon>
        <taxon>Streptophyta</taxon>
        <taxon>Embryophyta</taxon>
        <taxon>Tracheophyta</taxon>
        <taxon>Spermatophyta</taxon>
        <taxon>Magnoliopsida</taxon>
        <taxon>eudicotyledons</taxon>
        <taxon>Gunneridae</taxon>
        <taxon>Pentapetalae</taxon>
        <taxon>rosids</taxon>
        <taxon>fabids</taxon>
        <taxon>Fagales</taxon>
        <taxon>Juglandaceae</taxon>
        <taxon>Juglans</taxon>
    </lineage>
</organism>
<dbReference type="EMBL" id="LIHL02000004">
    <property type="protein sequence ID" value="KAF5473466.1"/>
    <property type="molecule type" value="Genomic_DNA"/>
</dbReference>
<proteinExistence type="predicted"/>
<protein>
    <submittedName>
        <fullName evidence="1">Uncharacterized protein</fullName>
    </submittedName>
</protein>
<evidence type="ECO:0000313" key="1">
    <source>
        <dbReference type="EMBL" id="KAF5473466.1"/>
    </source>
</evidence>